<dbReference type="Gene3D" id="2.40.50.140">
    <property type="entry name" value="Nucleic acid-binding proteins"/>
    <property type="match status" value="1"/>
</dbReference>
<dbReference type="FunFam" id="2.30.30.30:FF:000001">
    <property type="entry name" value="50S ribosomal protein L2"/>
    <property type="match status" value="1"/>
</dbReference>
<dbReference type="PANTHER" id="PTHR13691:SF5">
    <property type="entry name" value="LARGE RIBOSOMAL SUBUNIT PROTEIN UL2M"/>
    <property type="match status" value="1"/>
</dbReference>
<dbReference type="SMART" id="SM01383">
    <property type="entry name" value="Ribosomal_L2"/>
    <property type="match status" value="1"/>
</dbReference>
<name>A0A1G2ARU8_9BACT</name>
<feature type="domain" description="Large ribosomal subunit protein uL2 C-terminal" evidence="7">
    <location>
        <begin position="126"/>
        <end position="255"/>
    </location>
</feature>
<dbReference type="GO" id="GO:0003735">
    <property type="term" value="F:structural constituent of ribosome"/>
    <property type="evidence" value="ECO:0007669"/>
    <property type="project" value="InterPro"/>
</dbReference>
<gene>
    <name evidence="5" type="primary">rplB</name>
    <name evidence="9" type="ORF">A3B74_02565</name>
</gene>
<reference evidence="9 10" key="1">
    <citation type="journal article" date="2016" name="Nat. Commun.">
        <title>Thousands of microbial genomes shed light on interconnected biogeochemical processes in an aquifer system.</title>
        <authorList>
            <person name="Anantharaman K."/>
            <person name="Brown C.T."/>
            <person name="Hug L.A."/>
            <person name="Sharon I."/>
            <person name="Castelle C.J."/>
            <person name="Probst A.J."/>
            <person name="Thomas B.C."/>
            <person name="Singh A."/>
            <person name="Wilkins M.J."/>
            <person name="Karaoz U."/>
            <person name="Brodie E.L."/>
            <person name="Williams K.H."/>
            <person name="Hubbard S.S."/>
            <person name="Banfield J.F."/>
        </authorList>
    </citation>
    <scope>NUCLEOTIDE SEQUENCE [LARGE SCALE GENOMIC DNA]</scope>
</reference>
<comment type="subunit">
    <text evidence="5">Part of the 50S ribosomal subunit. Forms a bridge to the 30S subunit in the 70S ribosome.</text>
</comment>
<accession>A0A1G2ARU8</accession>
<comment type="similarity">
    <text evidence="1 5">Belongs to the universal ribosomal protein uL2 family.</text>
</comment>
<evidence type="ECO:0000256" key="5">
    <source>
        <dbReference type="HAMAP-Rule" id="MF_01320"/>
    </source>
</evidence>
<dbReference type="InterPro" id="IPR012340">
    <property type="entry name" value="NA-bd_OB-fold"/>
</dbReference>
<dbReference type="InterPro" id="IPR022669">
    <property type="entry name" value="Ribosomal_uL2_C"/>
</dbReference>
<evidence type="ECO:0000256" key="4">
    <source>
        <dbReference type="ARBA" id="ARBA00035242"/>
    </source>
</evidence>
<dbReference type="EMBL" id="MHKB01000008">
    <property type="protein sequence ID" value="OGY79632.1"/>
    <property type="molecule type" value="Genomic_DNA"/>
</dbReference>
<dbReference type="STRING" id="1798540.A3B74_02565"/>
<evidence type="ECO:0000313" key="10">
    <source>
        <dbReference type="Proteomes" id="UP000177165"/>
    </source>
</evidence>
<dbReference type="AlphaFoldDB" id="A0A1G2ARU8"/>
<evidence type="ECO:0000256" key="1">
    <source>
        <dbReference type="ARBA" id="ARBA00005636"/>
    </source>
</evidence>
<comment type="caution">
    <text evidence="9">The sequence shown here is derived from an EMBL/GenBank/DDBJ whole genome shotgun (WGS) entry which is preliminary data.</text>
</comment>
<feature type="compositionally biased region" description="Basic residues" evidence="6">
    <location>
        <begin position="260"/>
        <end position="281"/>
    </location>
</feature>
<keyword evidence="5" id="KW-0699">rRNA-binding</keyword>
<keyword evidence="5" id="KW-0694">RNA-binding</keyword>
<dbReference type="Gene3D" id="2.30.30.30">
    <property type="match status" value="1"/>
</dbReference>
<dbReference type="NCBIfam" id="TIGR01171">
    <property type="entry name" value="rplB_bact"/>
    <property type="match status" value="1"/>
</dbReference>
<dbReference type="Pfam" id="PF03947">
    <property type="entry name" value="Ribosomal_L2_C"/>
    <property type="match status" value="1"/>
</dbReference>
<dbReference type="GO" id="GO:0016740">
    <property type="term" value="F:transferase activity"/>
    <property type="evidence" value="ECO:0007669"/>
    <property type="project" value="InterPro"/>
</dbReference>
<dbReference type="Proteomes" id="UP000177165">
    <property type="component" value="Unassembled WGS sequence"/>
</dbReference>
<keyword evidence="2 5" id="KW-0689">Ribosomal protein</keyword>
<dbReference type="InterPro" id="IPR014722">
    <property type="entry name" value="Rib_uL2_dom2"/>
</dbReference>
<evidence type="ECO:0000256" key="6">
    <source>
        <dbReference type="SAM" id="MobiDB-lite"/>
    </source>
</evidence>
<dbReference type="InterPro" id="IPR022666">
    <property type="entry name" value="Ribosomal_uL2_RNA-bd_dom"/>
</dbReference>
<dbReference type="GO" id="GO:0019843">
    <property type="term" value="F:rRNA binding"/>
    <property type="evidence" value="ECO:0007669"/>
    <property type="project" value="UniProtKB-UniRule"/>
</dbReference>
<dbReference type="GO" id="GO:0015934">
    <property type="term" value="C:large ribosomal subunit"/>
    <property type="evidence" value="ECO:0007669"/>
    <property type="project" value="InterPro"/>
</dbReference>
<dbReference type="InterPro" id="IPR008991">
    <property type="entry name" value="Translation_prot_SH3-like_sf"/>
</dbReference>
<dbReference type="FunFam" id="4.10.950.10:FF:000001">
    <property type="entry name" value="50S ribosomal protein L2"/>
    <property type="match status" value="1"/>
</dbReference>
<dbReference type="PANTHER" id="PTHR13691">
    <property type="entry name" value="RIBOSOMAL PROTEIN L2"/>
    <property type="match status" value="1"/>
</dbReference>
<dbReference type="PIRSF" id="PIRSF002158">
    <property type="entry name" value="Ribosomal_L2"/>
    <property type="match status" value="1"/>
</dbReference>
<feature type="region of interest" description="Disordered" evidence="6">
    <location>
        <begin position="224"/>
        <end position="281"/>
    </location>
</feature>
<evidence type="ECO:0000256" key="2">
    <source>
        <dbReference type="ARBA" id="ARBA00022980"/>
    </source>
</evidence>
<protein>
    <recommendedName>
        <fullName evidence="4 5">Large ribosomal subunit protein uL2</fullName>
    </recommendedName>
</protein>
<feature type="domain" description="Large ribosomal subunit protein uL2 RNA-binding" evidence="8">
    <location>
        <begin position="42"/>
        <end position="119"/>
    </location>
</feature>
<dbReference type="InterPro" id="IPR014726">
    <property type="entry name" value="Ribosomal_uL2_dom3"/>
</dbReference>
<dbReference type="GO" id="GO:0006412">
    <property type="term" value="P:translation"/>
    <property type="evidence" value="ECO:0007669"/>
    <property type="project" value="UniProtKB-UniRule"/>
</dbReference>
<keyword evidence="3 5" id="KW-0687">Ribonucleoprotein</keyword>
<dbReference type="SMART" id="SM01382">
    <property type="entry name" value="Ribosomal_L2_C"/>
    <property type="match status" value="1"/>
</dbReference>
<dbReference type="HAMAP" id="MF_01320_B">
    <property type="entry name" value="Ribosomal_uL2_B"/>
    <property type="match status" value="1"/>
</dbReference>
<proteinExistence type="inferred from homology"/>
<evidence type="ECO:0000313" key="9">
    <source>
        <dbReference type="EMBL" id="OGY79632.1"/>
    </source>
</evidence>
<comment type="function">
    <text evidence="5">One of the primary rRNA binding proteins. Required for association of the 30S and 50S subunits to form the 70S ribosome, for tRNA binding and peptide bond formation. It has been suggested to have peptidyltransferase activity; this is somewhat controversial. Makes several contacts with the 16S rRNA in the 70S ribosome.</text>
</comment>
<evidence type="ECO:0000256" key="3">
    <source>
        <dbReference type="ARBA" id="ARBA00023274"/>
    </source>
</evidence>
<dbReference type="InterPro" id="IPR002171">
    <property type="entry name" value="Ribosomal_uL2"/>
</dbReference>
<feature type="region of interest" description="Disordered" evidence="6">
    <location>
        <begin position="33"/>
        <end position="52"/>
    </location>
</feature>
<dbReference type="SUPFAM" id="SSF50249">
    <property type="entry name" value="Nucleic acid-binding proteins"/>
    <property type="match status" value="1"/>
</dbReference>
<dbReference type="Gene3D" id="4.10.950.10">
    <property type="entry name" value="Ribosomal protein L2, domain 3"/>
    <property type="match status" value="1"/>
</dbReference>
<evidence type="ECO:0000259" key="8">
    <source>
        <dbReference type="SMART" id="SM01383"/>
    </source>
</evidence>
<dbReference type="Pfam" id="PF00181">
    <property type="entry name" value="Ribosomal_L2_N"/>
    <property type="match status" value="1"/>
</dbReference>
<organism evidence="9 10">
    <name type="scientific">Candidatus Kerfeldbacteria bacterium RIFCSPHIGHO2_02_FULL_42_14</name>
    <dbReference type="NCBI Taxonomy" id="1798540"/>
    <lineage>
        <taxon>Bacteria</taxon>
        <taxon>Candidatus Kerfeldiibacteriota</taxon>
    </lineage>
</organism>
<dbReference type="InterPro" id="IPR005880">
    <property type="entry name" value="Ribosomal_uL2_bac/org-type"/>
</dbReference>
<dbReference type="SUPFAM" id="SSF50104">
    <property type="entry name" value="Translation proteins SH3-like domain"/>
    <property type="match status" value="1"/>
</dbReference>
<evidence type="ECO:0000259" key="7">
    <source>
        <dbReference type="SMART" id="SM01382"/>
    </source>
</evidence>
<sequence length="281" mass="30641">MSVKNYNPTSPGRRISSVADFSILTKKKPEKNLTVGKKSSGGRAQGKITVRHRGGGHKRKLRILDWYSSPTKQTVTAKVIAIEYDPNRSAYIALIATERGEKKYILAPEGLQMDQKIYVSQDTIDIAVGNRAPLGNIPAGSVIHNIELFPGQGGKVVRSAGTLATLLSLEGEYAHVRLPSGEVRIFAKDCTATIGQVSNTDHRHVRRGKAGRMRWLGIRPTVRGKAMNPVDHPHGGGEGGSPIGMKRPKTPTGKPALGVKTRKQHKKSNRFILKPRARKVS</sequence>